<accession>X1Q4N5</accession>
<protein>
    <submittedName>
        <fullName evidence="1">Uncharacterized protein</fullName>
    </submittedName>
</protein>
<feature type="non-terminal residue" evidence="1">
    <location>
        <position position="36"/>
    </location>
</feature>
<dbReference type="EMBL" id="BARV01046119">
    <property type="protein sequence ID" value="GAI63198.1"/>
    <property type="molecule type" value="Genomic_DNA"/>
</dbReference>
<proteinExistence type="predicted"/>
<dbReference type="AlphaFoldDB" id="X1Q4N5"/>
<sequence>FNEVNGTSACNPVIYSPCRARASPLTKDSLEISYLP</sequence>
<comment type="caution">
    <text evidence="1">The sequence shown here is derived from an EMBL/GenBank/DDBJ whole genome shotgun (WGS) entry which is preliminary data.</text>
</comment>
<evidence type="ECO:0000313" key="1">
    <source>
        <dbReference type="EMBL" id="GAI63198.1"/>
    </source>
</evidence>
<organism evidence="1">
    <name type="scientific">marine sediment metagenome</name>
    <dbReference type="NCBI Taxonomy" id="412755"/>
    <lineage>
        <taxon>unclassified sequences</taxon>
        <taxon>metagenomes</taxon>
        <taxon>ecological metagenomes</taxon>
    </lineage>
</organism>
<name>X1Q4N5_9ZZZZ</name>
<reference evidence="1" key="1">
    <citation type="journal article" date="2014" name="Front. Microbiol.">
        <title>High frequency of phylogenetically diverse reductive dehalogenase-homologous genes in deep subseafloor sedimentary metagenomes.</title>
        <authorList>
            <person name="Kawai M."/>
            <person name="Futagami T."/>
            <person name="Toyoda A."/>
            <person name="Takaki Y."/>
            <person name="Nishi S."/>
            <person name="Hori S."/>
            <person name="Arai W."/>
            <person name="Tsubouchi T."/>
            <person name="Morono Y."/>
            <person name="Uchiyama I."/>
            <person name="Ito T."/>
            <person name="Fujiyama A."/>
            <person name="Inagaki F."/>
            <person name="Takami H."/>
        </authorList>
    </citation>
    <scope>NUCLEOTIDE SEQUENCE</scope>
    <source>
        <strain evidence="1">Expedition CK06-06</strain>
    </source>
</reference>
<feature type="non-terminal residue" evidence="1">
    <location>
        <position position="1"/>
    </location>
</feature>
<gene>
    <name evidence="1" type="ORF">S06H3_67043</name>
</gene>